<proteinExistence type="predicted"/>
<evidence type="ECO:0000313" key="2">
    <source>
        <dbReference type="Proteomes" id="UP000678393"/>
    </source>
</evidence>
<dbReference type="EMBL" id="CAJHNH020003891">
    <property type="protein sequence ID" value="CAG5130214.1"/>
    <property type="molecule type" value="Genomic_DNA"/>
</dbReference>
<name>A0A8S3ZKS0_9EUPU</name>
<sequence length="53" mass="5959">MEVVFSNETTLILQRILYNVCQAIDLLGIVTNIINIVCFAKQGFKETTNISLL</sequence>
<protein>
    <submittedName>
        <fullName evidence="1">Uncharacterized protein</fullName>
    </submittedName>
</protein>
<gene>
    <name evidence="1" type="ORF">CUNI_LOCUS15772</name>
</gene>
<reference evidence="1" key="1">
    <citation type="submission" date="2021-04" db="EMBL/GenBank/DDBJ databases">
        <authorList>
            <consortium name="Molecular Ecology Group"/>
        </authorList>
    </citation>
    <scope>NUCLEOTIDE SEQUENCE</scope>
</reference>
<accession>A0A8S3ZKS0</accession>
<dbReference type="Proteomes" id="UP000678393">
    <property type="component" value="Unassembled WGS sequence"/>
</dbReference>
<keyword evidence="2" id="KW-1185">Reference proteome</keyword>
<dbReference type="AlphaFoldDB" id="A0A8S3ZKS0"/>
<comment type="caution">
    <text evidence="1">The sequence shown here is derived from an EMBL/GenBank/DDBJ whole genome shotgun (WGS) entry which is preliminary data.</text>
</comment>
<feature type="non-terminal residue" evidence="1">
    <location>
        <position position="53"/>
    </location>
</feature>
<evidence type="ECO:0000313" key="1">
    <source>
        <dbReference type="EMBL" id="CAG5130214.1"/>
    </source>
</evidence>
<organism evidence="1 2">
    <name type="scientific">Candidula unifasciata</name>
    <dbReference type="NCBI Taxonomy" id="100452"/>
    <lineage>
        <taxon>Eukaryota</taxon>
        <taxon>Metazoa</taxon>
        <taxon>Spiralia</taxon>
        <taxon>Lophotrochozoa</taxon>
        <taxon>Mollusca</taxon>
        <taxon>Gastropoda</taxon>
        <taxon>Heterobranchia</taxon>
        <taxon>Euthyneura</taxon>
        <taxon>Panpulmonata</taxon>
        <taxon>Eupulmonata</taxon>
        <taxon>Stylommatophora</taxon>
        <taxon>Helicina</taxon>
        <taxon>Helicoidea</taxon>
        <taxon>Geomitridae</taxon>
        <taxon>Candidula</taxon>
    </lineage>
</organism>
<feature type="non-terminal residue" evidence="1">
    <location>
        <position position="1"/>
    </location>
</feature>